<dbReference type="InterPro" id="IPR004192">
    <property type="entry name" value="Rieske_TM"/>
</dbReference>
<evidence type="ECO:0000256" key="9">
    <source>
        <dbReference type="ARBA" id="ARBA00023136"/>
    </source>
</evidence>
<dbReference type="InterPro" id="IPR036922">
    <property type="entry name" value="Rieske_2Fe-2S_sf"/>
</dbReference>
<keyword evidence="7" id="KW-0408">Iron</keyword>
<evidence type="ECO:0000256" key="2">
    <source>
        <dbReference type="ARBA" id="ARBA00010651"/>
    </source>
</evidence>
<dbReference type="SUPFAM" id="SSF50022">
    <property type="entry name" value="ISP domain"/>
    <property type="match status" value="1"/>
</dbReference>
<dbReference type="Gene3D" id="2.10.210.10">
    <property type="entry name" value="Cytochrome Bc1 Complex, Chain I"/>
    <property type="match status" value="1"/>
</dbReference>
<organism evidence="14 15">
    <name type="scientific">Eptatretus burgeri</name>
    <name type="common">Inshore hagfish</name>
    <dbReference type="NCBI Taxonomy" id="7764"/>
    <lineage>
        <taxon>Eukaryota</taxon>
        <taxon>Metazoa</taxon>
        <taxon>Chordata</taxon>
        <taxon>Craniata</taxon>
        <taxon>Vertebrata</taxon>
        <taxon>Cyclostomata</taxon>
        <taxon>Myxini</taxon>
        <taxon>Myxiniformes</taxon>
        <taxon>Myxinidae</taxon>
        <taxon>Eptatretinae</taxon>
        <taxon>Eptatretus</taxon>
    </lineage>
</organism>
<dbReference type="FunFam" id="2.102.10.10:FF:000001">
    <property type="entry name" value="Cytochrome b-c1 complex subunit Rieske, mitochondrial"/>
    <property type="match status" value="1"/>
</dbReference>
<dbReference type="EC" id="7.1.1.8" evidence="11"/>
<dbReference type="OMA" id="KRTWLIA"/>
<keyword evidence="11" id="KW-0813">Transport</keyword>
<evidence type="ECO:0000256" key="5">
    <source>
        <dbReference type="ARBA" id="ARBA00022723"/>
    </source>
</evidence>
<protein>
    <recommendedName>
        <fullName evidence="11">Cytochrome b-c1 complex subunit Rieske, mitochondrial</fullName>
        <ecNumber evidence="11">7.1.1.8</ecNumber>
    </recommendedName>
</protein>
<evidence type="ECO:0000256" key="6">
    <source>
        <dbReference type="ARBA" id="ARBA00022989"/>
    </source>
</evidence>
<evidence type="ECO:0000256" key="8">
    <source>
        <dbReference type="ARBA" id="ARBA00023014"/>
    </source>
</evidence>
<proteinExistence type="inferred from homology"/>
<dbReference type="Gene3D" id="2.102.10.10">
    <property type="entry name" value="Rieske [2Fe-2S] iron-sulphur domain"/>
    <property type="match status" value="1"/>
</dbReference>
<keyword evidence="12" id="KW-0496">Mitochondrion</keyword>
<keyword evidence="4" id="KW-0001">2Fe-2S</keyword>
<dbReference type="PRINTS" id="PR00162">
    <property type="entry name" value="RIESKE"/>
</dbReference>
<dbReference type="Gene3D" id="1.20.5.270">
    <property type="entry name" value="Ubiquinol cytochrome reductase, transmembrane domain"/>
    <property type="match status" value="1"/>
</dbReference>
<dbReference type="InterPro" id="IPR011070">
    <property type="entry name" value="Globular_prot_asu/bsu"/>
</dbReference>
<dbReference type="Proteomes" id="UP000694388">
    <property type="component" value="Unplaced"/>
</dbReference>
<dbReference type="InterPro" id="IPR005805">
    <property type="entry name" value="Rieske_Fe-S_prot_C"/>
</dbReference>
<evidence type="ECO:0000313" key="14">
    <source>
        <dbReference type="Ensembl" id="ENSEBUP00000026689.1"/>
    </source>
</evidence>
<evidence type="ECO:0000256" key="11">
    <source>
        <dbReference type="RuleBase" id="RU004494"/>
    </source>
</evidence>
<evidence type="ECO:0000256" key="3">
    <source>
        <dbReference type="ARBA" id="ARBA00022692"/>
    </source>
</evidence>
<comment type="subcellular location">
    <subcellularLocation>
        <location evidence="1">Membrane</location>
        <topology evidence="1">Single-pass membrane protein</topology>
    </subcellularLocation>
    <subcellularLocation>
        <location evidence="12">Mitochondrion inner membrane</location>
    </subcellularLocation>
</comment>
<evidence type="ECO:0000313" key="15">
    <source>
        <dbReference type="Proteomes" id="UP000694388"/>
    </source>
</evidence>
<keyword evidence="10" id="KW-1015">Disulfide bond</keyword>
<keyword evidence="3" id="KW-0812">Transmembrane</keyword>
<dbReference type="InterPro" id="IPR015248">
    <property type="entry name" value="UQCRFS1_N"/>
</dbReference>
<dbReference type="Pfam" id="PF00355">
    <property type="entry name" value="Rieske"/>
    <property type="match status" value="1"/>
</dbReference>
<dbReference type="InterPro" id="IPR014349">
    <property type="entry name" value="Rieske_Fe-S_prot"/>
</dbReference>
<dbReference type="InterPro" id="IPR006317">
    <property type="entry name" value="Ubiquinol_cyt_c_Rdtase_Fe-S-su"/>
</dbReference>
<evidence type="ECO:0000256" key="7">
    <source>
        <dbReference type="ARBA" id="ARBA00023004"/>
    </source>
</evidence>
<keyword evidence="9" id="KW-0472">Membrane</keyword>
<keyword evidence="15" id="KW-1185">Reference proteome</keyword>
<dbReference type="PROSITE" id="PS51257">
    <property type="entry name" value="PROKAR_LIPOPROTEIN"/>
    <property type="match status" value="1"/>
</dbReference>
<evidence type="ECO:0000256" key="10">
    <source>
        <dbReference type="ARBA" id="ARBA00023157"/>
    </source>
</evidence>
<keyword evidence="8" id="KW-0411">Iron-sulfur</keyword>
<keyword evidence="6" id="KW-1133">Transmembrane helix</keyword>
<dbReference type="Ensembl" id="ENSEBUT00000027265.1">
    <property type="protein sequence ID" value="ENSEBUP00000026689.1"/>
    <property type="gene ID" value="ENSEBUG00000016432.1"/>
</dbReference>
<dbReference type="Pfam" id="PF09165">
    <property type="entry name" value="Ubiq-Cytc-red_N"/>
    <property type="match status" value="1"/>
</dbReference>
<dbReference type="GO" id="GO:0005743">
    <property type="term" value="C:mitochondrial inner membrane"/>
    <property type="evidence" value="ECO:0007669"/>
    <property type="project" value="UniProtKB-SubCell"/>
</dbReference>
<comment type="catalytic activity">
    <reaction evidence="11">
        <text>a quinol + 2 Fe(III)-[cytochrome c](out) = a quinone + 2 Fe(II)-[cytochrome c](out) + 2 H(+)(out)</text>
        <dbReference type="Rhea" id="RHEA:11484"/>
        <dbReference type="Rhea" id="RHEA-COMP:10350"/>
        <dbReference type="Rhea" id="RHEA-COMP:14399"/>
        <dbReference type="ChEBI" id="CHEBI:15378"/>
        <dbReference type="ChEBI" id="CHEBI:24646"/>
        <dbReference type="ChEBI" id="CHEBI:29033"/>
        <dbReference type="ChEBI" id="CHEBI:29034"/>
        <dbReference type="ChEBI" id="CHEBI:132124"/>
        <dbReference type="EC" id="7.1.1.8"/>
    </reaction>
</comment>
<dbReference type="Ensembl" id="ENSEBUT00000027262.1">
    <property type="protein sequence ID" value="ENSEBUP00000026686.1"/>
    <property type="gene ID" value="ENSEBUG00000016432.1"/>
</dbReference>
<dbReference type="PANTHER" id="PTHR10134">
    <property type="entry name" value="CYTOCHROME B-C1 COMPLEX SUBUNIT RIESKE, MITOCHONDRIAL"/>
    <property type="match status" value="1"/>
</dbReference>
<dbReference type="Pfam" id="PF02921">
    <property type="entry name" value="UCR_TM"/>
    <property type="match status" value="1"/>
</dbReference>
<dbReference type="GeneTree" id="ENSGT00390000001014"/>
<comment type="miscellaneous">
    <text evidence="11">The Rieske protein is a high potential 2Fe-2S protein.</text>
</comment>
<evidence type="ECO:0000256" key="12">
    <source>
        <dbReference type="RuleBase" id="RU004495"/>
    </source>
</evidence>
<keyword evidence="5" id="KW-0479">Metal-binding</keyword>
<accession>A0A8C4R910</accession>
<sequence length="271" mass="29561">MLGIAARFGAFSPYASATSSVVACSLRPLAAIPAKGETLVLDRAPVVETSHTLNALIPRRTLRGTSRLNTRSSVRLYHADVKFPDYSEYRRVDVQDCNKSSQKSSESRKTFTYLMSGGAAVVSVLGAKMMVKHVIDAVSASADVLALAKIEVSLKDIPEGRNLTVKWRGKPVFVRHRTAEEIASDDVHPSLLRHCEDTSDRTVKPEWLVVVGICTHLGCIPISHAGEYGGFFCPCHGSHYDSLGRIRRGPAPLNLEVPLYEFVDESTIVVG</sequence>
<evidence type="ECO:0000259" key="13">
    <source>
        <dbReference type="PROSITE" id="PS51296"/>
    </source>
</evidence>
<dbReference type="SUPFAM" id="SSF56568">
    <property type="entry name" value="Non-globular alpha+beta subunits of globular proteins"/>
    <property type="match status" value="1"/>
</dbReference>
<comment type="similarity">
    <text evidence="2">Belongs to the Rieske iron-sulfur protein family.</text>
</comment>
<dbReference type="PROSITE" id="PS51296">
    <property type="entry name" value="RIESKE"/>
    <property type="match status" value="1"/>
</dbReference>
<dbReference type="InterPro" id="IPR037008">
    <property type="entry name" value="bc1_Rieske_TM_sf"/>
</dbReference>
<dbReference type="GO" id="GO:0008121">
    <property type="term" value="F:quinol-cytochrome-c reductase activity"/>
    <property type="evidence" value="ECO:0007669"/>
    <property type="project" value="UniProtKB-EC"/>
</dbReference>
<dbReference type="GO" id="GO:0046872">
    <property type="term" value="F:metal ion binding"/>
    <property type="evidence" value="ECO:0007669"/>
    <property type="project" value="UniProtKB-KW"/>
</dbReference>
<dbReference type="Ensembl" id="ENSEBUT00000027256.1">
    <property type="protein sequence ID" value="ENSEBUP00000026680.1"/>
    <property type="gene ID" value="ENSEBUG00000016432.1"/>
</dbReference>
<evidence type="ECO:0000256" key="1">
    <source>
        <dbReference type="ARBA" id="ARBA00004167"/>
    </source>
</evidence>
<keyword evidence="12" id="KW-0679">Respiratory chain</keyword>
<comment type="cofactor">
    <cofactor evidence="11">
        <name>[2Fe-2S] cluster</name>
        <dbReference type="ChEBI" id="CHEBI:190135"/>
    </cofactor>
    <text evidence="11">Binds 1 [2Fe-2S] cluster per subunit.</text>
</comment>
<dbReference type="AlphaFoldDB" id="A0A8C4R910"/>
<dbReference type="NCBIfam" id="TIGR01416">
    <property type="entry name" value="Rieske_proteo"/>
    <property type="match status" value="1"/>
</dbReference>
<keyword evidence="11" id="KW-0249">Electron transport</keyword>
<dbReference type="CDD" id="cd03470">
    <property type="entry name" value="Rieske_cytochrome_bc1"/>
    <property type="match status" value="1"/>
</dbReference>
<dbReference type="SUPFAM" id="SSF81502">
    <property type="entry name" value="ISP transmembrane anchor"/>
    <property type="match status" value="1"/>
</dbReference>
<dbReference type="InterPro" id="IPR017941">
    <property type="entry name" value="Rieske_2Fe-2S"/>
</dbReference>
<evidence type="ECO:0000256" key="4">
    <source>
        <dbReference type="ARBA" id="ARBA00022714"/>
    </source>
</evidence>
<name>A0A8C4R910_EPTBU</name>
<feature type="domain" description="Rieske" evidence="13">
    <location>
        <begin position="201"/>
        <end position="269"/>
    </location>
</feature>
<reference evidence="14" key="1">
    <citation type="submission" date="2025-05" db="UniProtKB">
        <authorList>
            <consortium name="Ensembl"/>
        </authorList>
    </citation>
    <scope>IDENTIFICATION</scope>
</reference>
<dbReference type="GO" id="GO:0051537">
    <property type="term" value="F:2 iron, 2 sulfur cluster binding"/>
    <property type="evidence" value="ECO:0007669"/>
    <property type="project" value="UniProtKB-KW"/>
</dbReference>